<keyword evidence="3 6" id="KW-0812">Transmembrane</keyword>
<dbReference type="InterPro" id="IPR015867">
    <property type="entry name" value="N-reg_PII/ATP_PRibTrfase_C"/>
</dbReference>
<dbReference type="InterPro" id="IPR051461">
    <property type="entry name" value="UPF0750_membrane"/>
</dbReference>
<protein>
    <submittedName>
        <fullName evidence="8">YitT family protein</fullName>
    </submittedName>
</protein>
<feature type="transmembrane region" description="Helical" evidence="6">
    <location>
        <begin position="27"/>
        <end position="48"/>
    </location>
</feature>
<comment type="subcellular location">
    <subcellularLocation>
        <location evidence="1">Cell membrane</location>
        <topology evidence="1">Multi-pass membrane protein</topology>
    </subcellularLocation>
</comment>
<evidence type="ECO:0000259" key="7">
    <source>
        <dbReference type="Pfam" id="PF10035"/>
    </source>
</evidence>
<organism evidence="8 9">
    <name type="scientific">Paenibacillus chungangensis</name>
    <dbReference type="NCBI Taxonomy" id="696535"/>
    <lineage>
        <taxon>Bacteria</taxon>
        <taxon>Bacillati</taxon>
        <taxon>Bacillota</taxon>
        <taxon>Bacilli</taxon>
        <taxon>Bacillales</taxon>
        <taxon>Paenibacillaceae</taxon>
        <taxon>Paenibacillus</taxon>
    </lineage>
</organism>
<name>A0ABW3HWU8_9BACL</name>
<evidence type="ECO:0000313" key="8">
    <source>
        <dbReference type="EMBL" id="MFD0962028.1"/>
    </source>
</evidence>
<dbReference type="CDD" id="cd16380">
    <property type="entry name" value="YitT_C"/>
    <property type="match status" value="1"/>
</dbReference>
<feature type="transmembrane region" description="Helical" evidence="6">
    <location>
        <begin position="54"/>
        <end position="81"/>
    </location>
</feature>
<sequence>MAENVNVNVNEKKEHKKLSKLEVLKRIIFITIGSILMGVALELFLVPFEIIDGGIAGIAIMLAYLTPLPLSVYLFILNLPFLILGYKQLGKTFAISTLYGIAVMSVTTAALHHVAAFPEDKLLAVLFGGLILGVGVGLVIRYGGSLDGIEIVSILISKKLRVAVGQIIMVFNVVIYMISGFVFADWTTAMYSMFTYYIVIKVIDIVVEGLDESKSVTIISKEFEEISQTIMDRLGRGTTLLQARGGYSGDETQVIYCVVSRLELAKLKGIVQSIDADAFIAVEHVSDVMGGNFSKKSIH</sequence>
<reference evidence="9" key="1">
    <citation type="journal article" date="2019" name="Int. J. Syst. Evol. Microbiol.">
        <title>The Global Catalogue of Microorganisms (GCM) 10K type strain sequencing project: providing services to taxonomists for standard genome sequencing and annotation.</title>
        <authorList>
            <consortium name="The Broad Institute Genomics Platform"/>
            <consortium name="The Broad Institute Genome Sequencing Center for Infectious Disease"/>
            <person name="Wu L."/>
            <person name="Ma J."/>
        </authorList>
    </citation>
    <scope>NUCLEOTIDE SEQUENCE [LARGE SCALE GENOMIC DNA]</scope>
    <source>
        <strain evidence="9">CCUG 59129</strain>
    </source>
</reference>
<evidence type="ECO:0000256" key="5">
    <source>
        <dbReference type="ARBA" id="ARBA00023136"/>
    </source>
</evidence>
<evidence type="ECO:0000256" key="4">
    <source>
        <dbReference type="ARBA" id="ARBA00022989"/>
    </source>
</evidence>
<dbReference type="InterPro" id="IPR003740">
    <property type="entry name" value="YitT"/>
</dbReference>
<proteinExistence type="predicted"/>
<accession>A0ABW3HWU8</accession>
<keyword evidence="5 6" id="KW-0472">Membrane</keyword>
<dbReference type="Pfam" id="PF10035">
    <property type="entry name" value="DUF2179"/>
    <property type="match status" value="1"/>
</dbReference>
<feature type="domain" description="DUF2179" evidence="7">
    <location>
        <begin position="236"/>
        <end position="290"/>
    </location>
</feature>
<dbReference type="Proteomes" id="UP001596989">
    <property type="component" value="Unassembled WGS sequence"/>
</dbReference>
<dbReference type="RefSeq" id="WP_377568143.1">
    <property type="nucleotide sequence ID" value="NZ_JBHTJZ010000070.1"/>
</dbReference>
<dbReference type="PANTHER" id="PTHR33545:SF3">
    <property type="entry name" value="UPF0750 MEMBRANE PROTEIN YQFU"/>
    <property type="match status" value="1"/>
</dbReference>
<dbReference type="Gene3D" id="3.30.70.120">
    <property type="match status" value="1"/>
</dbReference>
<keyword evidence="9" id="KW-1185">Reference proteome</keyword>
<dbReference type="InterPro" id="IPR019264">
    <property type="entry name" value="DUF2179"/>
</dbReference>
<feature type="transmembrane region" description="Helical" evidence="6">
    <location>
        <begin position="162"/>
        <end position="183"/>
    </location>
</feature>
<evidence type="ECO:0000256" key="3">
    <source>
        <dbReference type="ARBA" id="ARBA00022692"/>
    </source>
</evidence>
<keyword evidence="4 6" id="KW-1133">Transmembrane helix</keyword>
<dbReference type="EMBL" id="JBHTJZ010000070">
    <property type="protein sequence ID" value="MFD0962028.1"/>
    <property type="molecule type" value="Genomic_DNA"/>
</dbReference>
<feature type="transmembrane region" description="Helical" evidence="6">
    <location>
        <begin position="93"/>
        <end position="116"/>
    </location>
</feature>
<evidence type="ECO:0000256" key="1">
    <source>
        <dbReference type="ARBA" id="ARBA00004651"/>
    </source>
</evidence>
<dbReference type="PIRSF" id="PIRSF006483">
    <property type="entry name" value="Membrane_protein_YitT"/>
    <property type="match status" value="1"/>
</dbReference>
<evidence type="ECO:0000313" key="9">
    <source>
        <dbReference type="Proteomes" id="UP001596989"/>
    </source>
</evidence>
<comment type="caution">
    <text evidence="8">The sequence shown here is derived from an EMBL/GenBank/DDBJ whole genome shotgun (WGS) entry which is preliminary data.</text>
</comment>
<feature type="transmembrane region" description="Helical" evidence="6">
    <location>
        <begin position="122"/>
        <end position="142"/>
    </location>
</feature>
<dbReference type="PANTHER" id="PTHR33545">
    <property type="entry name" value="UPF0750 MEMBRANE PROTEIN YITT-RELATED"/>
    <property type="match status" value="1"/>
</dbReference>
<keyword evidence="2" id="KW-1003">Cell membrane</keyword>
<evidence type="ECO:0000256" key="2">
    <source>
        <dbReference type="ARBA" id="ARBA00022475"/>
    </source>
</evidence>
<evidence type="ECO:0000256" key="6">
    <source>
        <dbReference type="SAM" id="Phobius"/>
    </source>
</evidence>
<gene>
    <name evidence="8" type="ORF">ACFQ2I_22055</name>
</gene>
<dbReference type="Pfam" id="PF02588">
    <property type="entry name" value="YitT_membrane"/>
    <property type="match status" value="1"/>
</dbReference>